<dbReference type="PROSITE" id="PS50005">
    <property type="entry name" value="TPR"/>
    <property type="match status" value="2"/>
</dbReference>
<reference evidence="10" key="1">
    <citation type="submission" date="2021-02" db="EMBL/GenBank/DDBJ databases">
        <title>Fulvivirga sp. S481 isolated from sea water.</title>
        <authorList>
            <person name="Bae S.S."/>
            <person name="Baek K."/>
        </authorList>
    </citation>
    <scope>NUCLEOTIDE SEQUENCE</scope>
    <source>
        <strain evidence="10">S481</strain>
    </source>
</reference>
<feature type="transmembrane region" description="Helical" evidence="8">
    <location>
        <begin position="421"/>
        <end position="440"/>
    </location>
</feature>
<dbReference type="RefSeq" id="WP_205721776.1">
    <property type="nucleotide sequence ID" value="NZ_CP070608.1"/>
</dbReference>
<feature type="repeat" description="TPR" evidence="6">
    <location>
        <begin position="181"/>
        <end position="214"/>
    </location>
</feature>
<dbReference type="InterPro" id="IPR036890">
    <property type="entry name" value="HATPase_C_sf"/>
</dbReference>
<dbReference type="Pfam" id="PF13424">
    <property type="entry name" value="TPR_12"/>
    <property type="match status" value="1"/>
</dbReference>
<feature type="repeat" description="TPR" evidence="6">
    <location>
        <begin position="141"/>
        <end position="174"/>
    </location>
</feature>
<evidence type="ECO:0000256" key="3">
    <source>
        <dbReference type="ARBA" id="ARBA00022553"/>
    </source>
</evidence>
<evidence type="ECO:0000256" key="6">
    <source>
        <dbReference type="PROSITE-ProRule" id="PRU00339"/>
    </source>
</evidence>
<dbReference type="Gene3D" id="3.30.565.10">
    <property type="entry name" value="Histidine kinase-like ATPase, C-terminal domain"/>
    <property type="match status" value="1"/>
</dbReference>
<comment type="catalytic activity">
    <reaction evidence="1">
        <text>ATP + protein L-histidine = ADP + protein N-phospho-L-histidine.</text>
        <dbReference type="EC" id="2.7.13.3"/>
    </reaction>
</comment>
<feature type="coiled-coil region" evidence="7">
    <location>
        <begin position="376"/>
        <end position="414"/>
    </location>
</feature>
<dbReference type="Pfam" id="PF00512">
    <property type="entry name" value="HisKA"/>
    <property type="match status" value="1"/>
</dbReference>
<evidence type="ECO:0000256" key="5">
    <source>
        <dbReference type="ARBA" id="ARBA00022777"/>
    </source>
</evidence>
<keyword evidence="7" id="KW-0175">Coiled coil</keyword>
<dbReference type="InterPro" id="IPR003661">
    <property type="entry name" value="HisK_dim/P_dom"/>
</dbReference>
<keyword evidence="6" id="KW-0802">TPR repeat</keyword>
<keyword evidence="11" id="KW-1185">Reference proteome</keyword>
<feature type="domain" description="Histidine kinase" evidence="9">
    <location>
        <begin position="499"/>
        <end position="715"/>
    </location>
</feature>
<dbReference type="SMART" id="SM00387">
    <property type="entry name" value="HATPase_c"/>
    <property type="match status" value="1"/>
</dbReference>
<dbReference type="GO" id="GO:0000155">
    <property type="term" value="F:phosphorelay sensor kinase activity"/>
    <property type="evidence" value="ECO:0007669"/>
    <property type="project" value="InterPro"/>
</dbReference>
<evidence type="ECO:0000313" key="10">
    <source>
        <dbReference type="EMBL" id="QSE97265.1"/>
    </source>
</evidence>
<dbReference type="SUPFAM" id="SSF47384">
    <property type="entry name" value="Homodimeric domain of signal transducing histidine kinase"/>
    <property type="match status" value="1"/>
</dbReference>
<evidence type="ECO:0000256" key="8">
    <source>
        <dbReference type="SAM" id="Phobius"/>
    </source>
</evidence>
<dbReference type="PANTHER" id="PTHR43047">
    <property type="entry name" value="TWO-COMPONENT HISTIDINE PROTEIN KINASE"/>
    <property type="match status" value="1"/>
</dbReference>
<dbReference type="Proteomes" id="UP000662783">
    <property type="component" value="Chromosome"/>
</dbReference>
<dbReference type="GO" id="GO:0009927">
    <property type="term" value="F:histidine phosphotransfer kinase activity"/>
    <property type="evidence" value="ECO:0007669"/>
    <property type="project" value="TreeGrafter"/>
</dbReference>
<dbReference type="AlphaFoldDB" id="A0A974WJF1"/>
<evidence type="ECO:0000256" key="2">
    <source>
        <dbReference type="ARBA" id="ARBA00012438"/>
    </source>
</evidence>
<dbReference type="PRINTS" id="PR00344">
    <property type="entry name" value="BCTRLSENSOR"/>
</dbReference>
<dbReference type="InterPro" id="IPR004358">
    <property type="entry name" value="Sig_transdc_His_kin-like_C"/>
</dbReference>
<dbReference type="SUPFAM" id="SSF48452">
    <property type="entry name" value="TPR-like"/>
    <property type="match status" value="2"/>
</dbReference>
<dbReference type="InterPro" id="IPR005467">
    <property type="entry name" value="His_kinase_dom"/>
</dbReference>
<evidence type="ECO:0000256" key="4">
    <source>
        <dbReference type="ARBA" id="ARBA00022679"/>
    </source>
</evidence>
<organism evidence="10 11">
    <name type="scientific">Fulvivirga lutea</name>
    <dbReference type="NCBI Taxonomy" id="2810512"/>
    <lineage>
        <taxon>Bacteria</taxon>
        <taxon>Pseudomonadati</taxon>
        <taxon>Bacteroidota</taxon>
        <taxon>Cytophagia</taxon>
        <taxon>Cytophagales</taxon>
        <taxon>Fulvivirgaceae</taxon>
        <taxon>Fulvivirga</taxon>
    </lineage>
</organism>
<dbReference type="PROSITE" id="PS50109">
    <property type="entry name" value="HIS_KIN"/>
    <property type="match status" value="1"/>
</dbReference>
<dbReference type="EMBL" id="CP070608">
    <property type="protein sequence ID" value="QSE97265.1"/>
    <property type="molecule type" value="Genomic_DNA"/>
</dbReference>
<keyword evidence="5" id="KW-0418">Kinase</keyword>
<keyword evidence="4" id="KW-0808">Transferase</keyword>
<keyword evidence="8" id="KW-1133">Transmembrane helix</keyword>
<dbReference type="GO" id="GO:0005886">
    <property type="term" value="C:plasma membrane"/>
    <property type="evidence" value="ECO:0007669"/>
    <property type="project" value="TreeGrafter"/>
</dbReference>
<dbReference type="CDD" id="cd00082">
    <property type="entry name" value="HisKA"/>
    <property type="match status" value="1"/>
</dbReference>
<dbReference type="Pfam" id="PF13181">
    <property type="entry name" value="TPR_8"/>
    <property type="match status" value="1"/>
</dbReference>
<keyword evidence="8" id="KW-0812">Transmembrane</keyword>
<dbReference type="CDD" id="cd00075">
    <property type="entry name" value="HATPase"/>
    <property type="match status" value="1"/>
</dbReference>
<evidence type="ECO:0000313" key="11">
    <source>
        <dbReference type="Proteomes" id="UP000662783"/>
    </source>
</evidence>
<accession>A0A974WJF1</accession>
<dbReference type="PANTHER" id="PTHR43047:SF72">
    <property type="entry name" value="OSMOSENSING HISTIDINE PROTEIN KINASE SLN1"/>
    <property type="match status" value="1"/>
</dbReference>
<dbReference type="InterPro" id="IPR019734">
    <property type="entry name" value="TPR_rpt"/>
</dbReference>
<dbReference type="KEGG" id="fuv:JR347_17000"/>
<dbReference type="InterPro" id="IPR003594">
    <property type="entry name" value="HATPase_dom"/>
</dbReference>
<protein>
    <recommendedName>
        <fullName evidence="2">histidine kinase</fullName>
        <ecNumber evidence="2">2.7.13.3</ecNumber>
    </recommendedName>
</protein>
<dbReference type="Gene3D" id="1.10.287.130">
    <property type="match status" value="1"/>
</dbReference>
<dbReference type="InterPro" id="IPR036097">
    <property type="entry name" value="HisK_dim/P_sf"/>
</dbReference>
<dbReference type="SMART" id="SM00388">
    <property type="entry name" value="HisKA"/>
    <property type="match status" value="1"/>
</dbReference>
<keyword evidence="8" id="KW-0472">Membrane</keyword>
<keyword evidence="3" id="KW-0597">Phosphoprotein</keyword>
<sequence>MTNKIAIFELEMAYYKMLRFVKKYIFWLFFLFPFLGVSQNVERIDSLNAKLSKLAINDSNRIELYNQLGWEYRKSEPDSTILYAERAIALTKRLNSDRGIAKPLNYIGIGYHYKGDNVKSFEYYNKALEEAEIHNDSSQYAHALNSLGRLHLNQGDFLKSYDTYFKALKIFEAIDDWDGVSYCYKSLAELYQTQNNYEKALEMSEKSFQIRIESGNIRGQISILIEIAGIYEQIENFDKAFDHYLQAKVKAESIDDKINIANIDLGISKLYYSEAKYDEALIFGLKAFRAVSSTRNMDLRGQIELQLGKVYFEQREYERSKDFLEKVIEDSDKTQDLSLQRDAYYYLSEIAANQNDVTASYNAFLKYTELNHALDNAEVARTIERLEARFEIEKKNQENEVLKAQQARDEAIIERQQIQNIALTVIIFVVSSLLVFIWVMSRKRRADNLKLREKNEEIAAQREEISRQNDQINTQNEKLQKRNADLAQLNQEKDTLMNIVAHDLKSPFNRIKGITELLKLSGLNEEQKNYNELLKDISQSGIDLIRDLLDVNSFEDDSRKMDITKVDACDMLLTKAKYFYADAKSKNIEIVTDIKDAHAYLHTDETYLSRILDNLISNAIKFSNRDSKVVLGAARKENNVLVFIQDSGPGFNEEDKKNLYKKFTKLSAQPTAGESSNGLGLAIVKTLVDRLNGEIKLETGGGGGSKFTLTFPVGVEAKSSSRIEV</sequence>
<evidence type="ECO:0000256" key="7">
    <source>
        <dbReference type="SAM" id="Coils"/>
    </source>
</evidence>
<name>A0A974WJF1_9BACT</name>
<proteinExistence type="predicted"/>
<gene>
    <name evidence="10" type="ORF">JR347_17000</name>
</gene>
<evidence type="ECO:0000259" key="9">
    <source>
        <dbReference type="PROSITE" id="PS50109"/>
    </source>
</evidence>
<dbReference type="SUPFAM" id="SSF55874">
    <property type="entry name" value="ATPase domain of HSP90 chaperone/DNA topoisomerase II/histidine kinase"/>
    <property type="match status" value="1"/>
</dbReference>
<dbReference type="Pfam" id="PF02518">
    <property type="entry name" value="HATPase_c"/>
    <property type="match status" value="1"/>
</dbReference>
<feature type="coiled-coil region" evidence="7">
    <location>
        <begin position="444"/>
        <end position="540"/>
    </location>
</feature>
<dbReference type="InterPro" id="IPR011990">
    <property type="entry name" value="TPR-like_helical_dom_sf"/>
</dbReference>
<dbReference type="SMART" id="SM00028">
    <property type="entry name" value="TPR"/>
    <property type="match status" value="5"/>
</dbReference>
<dbReference type="EC" id="2.7.13.3" evidence="2"/>
<dbReference type="Gene3D" id="1.25.40.10">
    <property type="entry name" value="Tetratricopeptide repeat domain"/>
    <property type="match status" value="2"/>
</dbReference>
<evidence type="ECO:0000256" key="1">
    <source>
        <dbReference type="ARBA" id="ARBA00000085"/>
    </source>
</evidence>